<dbReference type="Gene3D" id="3.20.20.140">
    <property type="entry name" value="Metal-dependent hydrolases"/>
    <property type="match status" value="1"/>
</dbReference>
<evidence type="ECO:0000313" key="1">
    <source>
        <dbReference type="EMBL" id="QSE97027.1"/>
    </source>
</evidence>
<organism evidence="1 2">
    <name type="scientific">Fulvivirga lutea</name>
    <dbReference type="NCBI Taxonomy" id="2810512"/>
    <lineage>
        <taxon>Bacteria</taxon>
        <taxon>Pseudomonadati</taxon>
        <taxon>Bacteroidota</taxon>
        <taxon>Cytophagia</taxon>
        <taxon>Cytophagales</taxon>
        <taxon>Fulvivirgaceae</taxon>
        <taxon>Fulvivirga</taxon>
    </lineage>
</organism>
<dbReference type="AlphaFoldDB" id="A0A974WGZ0"/>
<sequence>MKKIDLHTHTISTISDYPFDFDLSKVKEYVDKLKIDALAITNHNVFDLAQYLHIKNNLTITVFPGIEVDLEGGHLLVITDSDEFEISNFDEKCKQVTALIKTNTDTLTIAQFKSIFTELHKYILIPHYDKSPEIKKATIADLQPHITSGEVASIPKFKRMMKEQNGLTPVLFSDMRFSSSLVDFPTRHTFVDLKEISIAGIKSCFADKTKISLTKESGNNFFQATDDGLELSTGLNIILGGRSSGKTVTLDKIAASSGSAKYIRQFSLLQNDEETFNRTNDTKLSIVNNNYLTEFKSVVEDVVQIDLKQNLLSIESYLESLKKFATESEKKDLYSKCLLFSEELFSLEDFKNLDKLIESVTTLIENNEYQDIIAKYISQENLKGLLNELIQKAVISKVESEQKKWLNSIINDVQRELRVKTTSTFIENVDFYKIATDEMKVAKFNQVVSELKKPRNIHREELGKFSIITTAKPLESASDLQKIGRDKKIYSTALSKYNEPYSYIQKLRETGVEDANLYKFFVKIESVTLNKDGFKVSGGERSEFNLIHEIKDATKYDILLIDEPESSFDNLFLRKEINCLIKDMAQLMPVVVVTHNSTVGASIKPNFVAITHKNLEDGEFVYRIFTGYPSDKELTCTDGTKIKNYEAILNCLEAGEDAYTERKTQTYEILKD</sequence>
<dbReference type="EMBL" id="CP070608">
    <property type="protein sequence ID" value="QSE97027.1"/>
    <property type="molecule type" value="Genomic_DNA"/>
</dbReference>
<dbReference type="RefSeq" id="WP_205721540.1">
    <property type="nucleotide sequence ID" value="NZ_CP070608.1"/>
</dbReference>
<reference evidence="1" key="1">
    <citation type="submission" date="2021-02" db="EMBL/GenBank/DDBJ databases">
        <title>Fulvivirga sp. S481 isolated from sea water.</title>
        <authorList>
            <person name="Bae S.S."/>
            <person name="Baek K."/>
        </authorList>
    </citation>
    <scope>NUCLEOTIDE SEQUENCE</scope>
    <source>
        <strain evidence="1">S481</strain>
    </source>
</reference>
<keyword evidence="2" id="KW-1185">Reference proteome</keyword>
<dbReference type="KEGG" id="fuv:JR347_15730"/>
<accession>A0A974WGZ0</accession>
<proteinExistence type="predicted"/>
<gene>
    <name evidence="1" type="ORF">JR347_15730</name>
</gene>
<dbReference type="InterPro" id="IPR016195">
    <property type="entry name" value="Pol/histidinol_Pase-like"/>
</dbReference>
<dbReference type="SUPFAM" id="SSF52540">
    <property type="entry name" value="P-loop containing nucleoside triphosphate hydrolases"/>
    <property type="match status" value="1"/>
</dbReference>
<dbReference type="SUPFAM" id="SSF89550">
    <property type="entry name" value="PHP domain-like"/>
    <property type="match status" value="1"/>
</dbReference>
<dbReference type="Proteomes" id="UP000662783">
    <property type="component" value="Chromosome"/>
</dbReference>
<evidence type="ECO:0000313" key="2">
    <source>
        <dbReference type="Proteomes" id="UP000662783"/>
    </source>
</evidence>
<dbReference type="Gene3D" id="3.40.50.300">
    <property type="entry name" value="P-loop containing nucleotide triphosphate hydrolases"/>
    <property type="match status" value="1"/>
</dbReference>
<name>A0A974WGZ0_9BACT</name>
<protein>
    <submittedName>
        <fullName evidence="1">Histidinol-phosphatase</fullName>
    </submittedName>
</protein>
<dbReference type="InterPro" id="IPR027417">
    <property type="entry name" value="P-loop_NTPase"/>
</dbReference>